<sequence length="262" mass="28336">MNSSLKPAGQTKIIAILNQKGGVGKSTTAINLSAALGQLGKRVLLIDLDPQGNSTSGIGIEKREVNQCIYDVLLNDADIKDVIIPNVCENVDVVPATINLAGAEVELVSEIARENRLKSKAGALRGFYDYIFVDCPPSLGLLTINALVAADKLLIPIQCEFYALEGVTKLLDSMKRVKDYLNPSLDILGVVLTMFDGRQLLAKQVVEEVRNYFGKVMFDVIIPRNVKIAEAPGYAQPITDYAPTSKGAIAYMELAKEVIARG</sequence>
<dbReference type="InterPro" id="IPR025669">
    <property type="entry name" value="AAA_dom"/>
</dbReference>
<protein>
    <submittedName>
        <fullName evidence="4">AAA family ATPase</fullName>
    </submittedName>
</protein>
<keyword evidence="5" id="KW-1185">Reference proteome</keyword>
<dbReference type="InterPro" id="IPR027417">
    <property type="entry name" value="P-loop_NTPase"/>
</dbReference>
<reference evidence="4" key="1">
    <citation type="submission" date="2023-07" db="EMBL/GenBank/DDBJ databases">
        <title>Between Cages and Wild: Unraveling the Impact of Captivity on Animal Microbiomes and Antimicrobial Resistance.</title>
        <authorList>
            <person name="Schmartz G.P."/>
            <person name="Rehner J."/>
            <person name="Schuff M.J."/>
            <person name="Becker S.L."/>
            <person name="Kravczyk M."/>
            <person name="Gurevich A."/>
            <person name="Francke R."/>
            <person name="Mueller R."/>
            <person name="Keller V."/>
            <person name="Keller A."/>
        </authorList>
    </citation>
    <scope>NUCLEOTIDE SEQUENCE</scope>
    <source>
        <strain evidence="4">S12M_St_49</strain>
    </source>
</reference>
<dbReference type="Gene3D" id="3.40.50.300">
    <property type="entry name" value="P-loop containing nucleotide triphosphate hydrolases"/>
    <property type="match status" value="1"/>
</dbReference>
<accession>A0AA43RG56</accession>
<dbReference type="PANTHER" id="PTHR13696:SF52">
    <property type="entry name" value="PARA FAMILY PROTEIN CT_582"/>
    <property type="match status" value="1"/>
</dbReference>
<evidence type="ECO:0000256" key="2">
    <source>
        <dbReference type="ARBA" id="ARBA00059092"/>
    </source>
</evidence>
<dbReference type="CDD" id="cd02042">
    <property type="entry name" value="ParAB_family"/>
    <property type="match status" value="1"/>
</dbReference>
<dbReference type="Proteomes" id="UP001168575">
    <property type="component" value="Unassembled WGS sequence"/>
</dbReference>
<organism evidence="4 5">
    <name type="scientific">Phoenicibacter congonensis</name>
    <dbReference type="NCBI Taxonomy" id="1944646"/>
    <lineage>
        <taxon>Bacteria</taxon>
        <taxon>Bacillati</taxon>
        <taxon>Actinomycetota</taxon>
        <taxon>Coriobacteriia</taxon>
        <taxon>Eggerthellales</taxon>
        <taxon>Eggerthellaceae</taxon>
        <taxon>Phoenicibacter</taxon>
    </lineage>
</organism>
<evidence type="ECO:0000313" key="4">
    <source>
        <dbReference type="EMBL" id="MDO4841120.1"/>
    </source>
</evidence>
<comment type="function">
    <text evidence="2">May play a role in septum formation.</text>
</comment>
<proteinExistence type="inferred from homology"/>
<dbReference type="InterPro" id="IPR050678">
    <property type="entry name" value="DNA_Partitioning_ATPase"/>
</dbReference>
<dbReference type="SUPFAM" id="SSF52540">
    <property type="entry name" value="P-loop containing nucleoside triphosphate hydrolases"/>
    <property type="match status" value="1"/>
</dbReference>
<evidence type="ECO:0000256" key="1">
    <source>
        <dbReference type="ARBA" id="ARBA00006976"/>
    </source>
</evidence>
<name>A0AA43RG56_9ACTN</name>
<dbReference type="PIRSF" id="PIRSF009320">
    <property type="entry name" value="Nuc_binding_HP_1000"/>
    <property type="match status" value="1"/>
</dbReference>
<evidence type="ECO:0000259" key="3">
    <source>
        <dbReference type="Pfam" id="PF13614"/>
    </source>
</evidence>
<comment type="similarity">
    <text evidence="1">Belongs to the ParA family.</text>
</comment>
<gene>
    <name evidence="4" type="ORF">Q3982_00375</name>
</gene>
<evidence type="ECO:0000313" key="5">
    <source>
        <dbReference type="Proteomes" id="UP001168575"/>
    </source>
</evidence>
<dbReference type="FunFam" id="3.40.50.300:FF:000285">
    <property type="entry name" value="Sporulation initiation inhibitor Soj"/>
    <property type="match status" value="1"/>
</dbReference>
<dbReference type="PRINTS" id="PR00091">
    <property type="entry name" value="NITROGNASEII"/>
</dbReference>
<dbReference type="Pfam" id="PF13614">
    <property type="entry name" value="AAA_31"/>
    <property type="match status" value="1"/>
</dbReference>
<comment type="caution">
    <text evidence="4">The sequence shown here is derived from an EMBL/GenBank/DDBJ whole genome shotgun (WGS) entry which is preliminary data.</text>
</comment>
<dbReference type="EMBL" id="JAUMVS010000002">
    <property type="protein sequence ID" value="MDO4841120.1"/>
    <property type="molecule type" value="Genomic_DNA"/>
</dbReference>
<dbReference type="AlphaFoldDB" id="A0AA43RG56"/>
<feature type="domain" description="AAA" evidence="3">
    <location>
        <begin position="11"/>
        <end position="187"/>
    </location>
</feature>
<dbReference type="PANTHER" id="PTHR13696">
    <property type="entry name" value="P-LOOP CONTAINING NUCLEOSIDE TRIPHOSPHATE HYDROLASE"/>
    <property type="match status" value="1"/>
</dbReference>